<name>A0A918NTQ0_9ACTN</name>
<accession>A0A918NTQ0</accession>
<reference evidence="1" key="2">
    <citation type="submission" date="2020-09" db="EMBL/GenBank/DDBJ databases">
        <authorList>
            <person name="Sun Q."/>
            <person name="Ohkuma M."/>
        </authorList>
    </citation>
    <scope>NUCLEOTIDE SEQUENCE</scope>
    <source>
        <strain evidence="1">JCM 4956</strain>
    </source>
</reference>
<dbReference type="Proteomes" id="UP000645555">
    <property type="component" value="Unassembled WGS sequence"/>
</dbReference>
<gene>
    <name evidence="1" type="ORF">GCM10010515_71810</name>
</gene>
<comment type="caution">
    <text evidence="1">The sequence shown here is derived from an EMBL/GenBank/DDBJ whole genome shotgun (WGS) entry which is preliminary data.</text>
</comment>
<dbReference type="RefSeq" id="WP_190039821.1">
    <property type="nucleotide sequence ID" value="NZ_BMWD01000041.1"/>
</dbReference>
<evidence type="ECO:0000313" key="2">
    <source>
        <dbReference type="Proteomes" id="UP000645555"/>
    </source>
</evidence>
<organism evidence="1 2">
    <name type="scientific">Streptomyces fructofermentans</name>
    <dbReference type="NCBI Taxonomy" id="152141"/>
    <lineage>
        <taxon>Bacteria</taxon>
        <taxon>Bacillati</taxon>
        <taxon>Actinomycetota</taxon>
        <taxon>Actinomycetes</taxon>
        <taxon>Kitasatosporales</taxon>
        <taxon>Streptomycetaceae</taxon>
        <taxon>Streptomyces</taxon>
    </lineage>
</organism>
<protein>
    <submittedName>
        <fullName evidence="1">Uncharacterized protein</fullName>
    </submittedName>
</protein>
<keyword evidence="2" id="KW-1185">Reference proteome</keyword>
<evidence type="ECO:0000313" key="1">
    <source>
        <dbReference type="EMBL" id="GGX94574.1"/>
    </source>
</evidence>
<dbReference type="EMBL" id="BMWD01000041">
    <property type="protein sequence ID" value="GGX94574.1"/>
    <property type="molecule type" value="Genomic_DNA"/>
</dbReference>
<dbReference type="AlphaFoldDB" id="A0A918NTQ0"/>
<reference evidence="1" key="1">
    <citation type="journal article" date="2014" name="Int. J. Syst. Evol. Microbiol.">
        <title>Complete genome sequence of Corynebacterium casei LMG S-19264T (=DSM 44701T), isolated from a smear-ripened cheese.</title>
        <authorList>
            <consortium name="US DOE Joint Genome Institute (JGI-PGF)"/>
            <person name="Walter F."/>
            <person name="Albersmeier A."/>
            <person name="Kalinowski J."/>
            <person name="Ruckert C."/>
        </authorList>
    </citation>
    <scope>NUCLEOTIDE SEQUENCE</scope>
    <source>
        <strain evidence="1">JCM 4956</strain>
    </source>
</reference>
<proteinExistence type="predicted"/>
<sequence length="230" mass="25596">MNDSGDCRPLASAEEIHTYLVERLNLALRGPEMFGGEIALQILMNHLLMAEREPDPIGRLRSTWQERGAWTSLGVTGAFRELVPKPKYNCGMASVYAEFAQARGWLRPDRTLASDAYRAMVDQVRDWVGEDRTWADVTDRFGPPSVLFGGSNPLYSKSLGYLADDPALPMVVFHLWNGTEPGPGDGWPPAHEQPLLLAVRHGHGPFPGTFTFTPHGHRLRPPTLEQAWLA</sequence>